<feature type="compositionally biased region" description="Polar residues" evidence="1">
    <location>
        <begin position="160"/>
        <end position="173"/>
    </location>
</feature>
<dbReference type="EMBL" id="JADOXO010000020">
    <property type="protein sequence ID" value="KAF9819348.1"/>
    <property type="molecule type" value="Genomic_DNA"/>
</dbReference>
<dbReference type="AlphaFoldDB" id="A0A8H7P8B8"/>
<dbReference type="Proteomes" id="UP000639403">
    <property type="component" value="Unassembled WGS sequence"/>
</dbReference>
<reference evidence="2" key="2">
    <citation type="journal article" name="Front. Microbiol.">
        <title>Degradative Capacity of Two Strains of Rhodonia placenta: From Phenotype to Genotype.</title>
        <authorList>
            <person name="Kolle M."/>
            <person name="Horta M.A.C."/>
            <person name="Nowrousian M."/>
            <person name="Ohm R.A."/>
            <person name="Benz J.P."/>
            <person name="Pilgard A."/>
        </authorList>
    </citation>
    <scope>NUCLEOTIDE SEQUENCE</scope>
    <source>
        <strain evidence="2">FPRL280</strain>
    </source>
</reference>
<reference evidence="2" key="1">
    <citation type="submission" date="2020-11" db="EMBL/GenBank/DDBJ databases">
        <authorList>
            <person name="Koelle M."/>
            <person name="Horta M.A.C."/>
            <person name="Nowrousian M."/>
            <person name="Ohm R.A."/>
            <person name="Benz P."/>
            <person name="Pilgard A."/>
        </authorList>
    </citation>
    <scope>NUCLEOTIDE SEQUENCE</scope>
    <source>
        <strain evidence="2">FPRL280</strain>
    </source>
</reference>
<organism evidence="2 3">
    <name type="scientific">Rhodonia placenta</name>
    <dbReference type="NCBI Taxonomy" id="104341"/>
    <lineage>
        <taxon>Eukaryota</taxon>
        <taxon>Fungi</taxon>
        <taxon>Dikarya</taxon>
        <taxon>Basidiomycota</taxon>
        <taxon>Agaricomycotina</taxon>
        <taxon>Agaricomycetes</taxon>
        <taxon>Polyporales</taxon>
        <taxon>Adustoporiaceae</taxon>
        <taxon>Rhodonia</taxon>
    </lineage>
</organism>
<proteinExistence type="predicted"/>
<sequence>MASIIAPQPQAIVPARPGLQHWPYQVQKKVKAIGKPFTNQFFTWKIQGYNAQQEHCSDAGRESDVSQQSICAVLVPFPFPPSLPLREQRTIPVTRKPSGAQIHDASSSSDYGMLDASSDSDSERGVVPPSEQPAALHCTRLSPLRDLCLTTLPAQLPAQRCSQPATPDPVSQQELRRPVQKTLTTHRSRALRRDADGKNRLDARSQRRLTRPTLPSFGHVVRTTATEDCTQQRPQHHTRPYSCTSRSEHCCSGCCPDTLCPFKVFGDTQRCRRLELSG</sequence>
<evidence type="ECO:0000313" key="2">
    <source>
        <dbReference type="EMBL" id="KAF9819348.1"/>
    </source>
</evidence>
<evidence type="ECO:0000313" key="3">
    <source>
        <dbReference type="Proteomes" id="UP000639403"/>
    </source>
</evidence>
<feature type="region of interest" description="Disordered" evidence="1">
    <location>
        <begin position="92"/>
        <end position="134"/>
    </location>
</feature>
<feature type="region of interest" description="Disordered" evidence="1">
    <location>
        <begin position="159"/>
        <end position="211"/>
    </location>
</feature>
<accession>A0A8H7P8B8</accession>
<comment type="caution">
    <text evidence="2">The sequence shown here is derived from an EMBL/GenBank/DDBJ whole genome shotgun (WGS) entry which is preliminary data.</text>
</comment>
<feature type="compositionally biased region" description="Basic and acidic residues" evidence="1">
    <location>
        <begin position="191"/>
        <end position="205"/>
    </location>
</feature>
<name>A0A8H7P8B8_9APHY</name>
<gene>
    <name evidence="2" type="ORF">IEO21_02236</name>
</gene>
<evidence type="ECO:0000256" key="1">
    <source>
        <dbReference type="SAM" id="MobiDB-lite"/>
    </source>
</evidence>
<protein>
    <submittedName>
        <fullName evidence="2">Uncharacterized protein</fullName>
    </submittedName>
</protein>